<dbReference type="SMART" id="SM00267">
    <property type="entry name" value="GGDEF"/>
    <property type="match status" value="1"/>
</dbReference>
<dbReference type="InterPro" id="IPR052155">
    <property type="entry name" value="Biofilm_reg_signaling"/>
</dbReference>
<evidence type="ECO:0000313" key="8">
    <source>
        <dbReference type="EMBL" id="SDL39728.1"/>
    </source>
</evidence>
<keyword evidence="9" id="KW-1185">Reference proteome</keyword>
<dbReference type="InterPro" id="IPR029787">
    <property type="entry name" value="Nucleotide_cyclase"/>
</dbReference>
<dbReference type="GO" id="GO:0006355">
    <property type="term" value="P:regulation of DNA-templated transcription"/>
    <property type="evidence" value="ECO:0007669"/>
    <property type="project" value="InterPro"/>
</dbReference>
<dbReference type="Pfam" id="PF00072">
    <property type="entry name" value="Response_reg"/>
    <property type="match status" value="1"/>
</dbReference>
<dbReference type="PROSITE" id="PS50883">
    <property type="entry name" value="EAL"/>
    <property type="match status" value="1"/>
</dbReference>
<dbReference type="PANTHER" id="PTHR44757">
    <property type="entry name" value="DIGUANYLATE CYCLASE DGCP"/>
    <property type="match status" value="1"/>
</dbReference>
<dbReference type="GO" id="GO:0005886">
    <property type="term" value="C:plasma membrane"/>
    <property type="evidence" value="ECO:0007669"/>
    <property type="project" value="UniProtKB-SubCell"/>
</dbReference>
<dbReference type="InterPro" id="IPR043128">
    <property type="entry name" value="Rev_trsase/Diguanyl_cyclase"/>
</dbReference>
<dbReference type="CDD" id="cd00130">
    <property type="entry name" value="PAS"/>
    <property type="match status" value="1"/>
</dbReference>
<evidence type="ECO:0000259" key="7">
    <source>
        <dbReference type="PROSITE" id="PS50887"/>
    </source>
</evidence>
<dbReference type="InterPro" id="IPR035965">
    <property type="entry name" value="PAS-like_dom_sf"/>
</dbReference>
<dbReference type="Pfam" id="PF00563">
    <property type="entry name" value="EAL"/>
    <property type="match status" value="1"/>
</dbReference>
<dbReference type="PANTHER" id="PTHR44757:SF2">
    <property type="entry name" value="BIOFILM ARCHITECTURE MAINTENANCE PROTEIN MBAA"/>
    <property type="match status" value="1"/>
</dbReference>
<evidence type="ECO:0000256" key="2">
    <source>
        <dbReference type="ARBA" id="ARBA00004533"/>
    </source>
</evidence>
<dbReference type="STRING" id="137658.SAMN05216186_12016"/>
<dbReference type="PROSITE" id="PS50887">
    <property type="entry name" value="GGDEF"/>
    <property type="match status" value="1"/>
</dbReference>
<feature type="domain" description="Response regulatory" evidence="4">
    <location>
        <begin position="14"/>
        <end position="131"/>
    </location>
</feature>
<dbReference type="NCBIfam" id="TIGR00229">
    <property type="entry name" value="sensory_box"/>
    <property type="match status" value="1"/>
</dbReference>
<gene>
    <name evidence="8" type="ORF">SAMN05216186_12016</name>
</gene>
<protein>
    <submittedName>
        <fullName evidence="8">PAS domain S-box-containing protein/diguanylate cyclase (GGDEF) domain-containing protein</fullName>
    </submittedName>
</protein>
<dbReference type="RefSeq" id="WP_084335765.1">
    <property type="nucleotide sequence ID" value="NZ_CBKZNZ010000001.1"/>
</dbReference>
<dbReference type="GO" id="GO:0003824">
    <property type="term" value="F:catalytic activity"/>
    <property type="evidence" value="ECO:0007669"/>
    <property type="project" value="UniProtKB-ARBA"/>
</dbReference>
<dbReference type="SUPFAM" id="SSF141868">
    <property type="entry name" value="EAL domain-like"/>
    <property type="match status" value="1"/>
</dbReference>
<dbReference type="SMART" id="SM00091">
    <property type="entry name" value="PAS"/>
    <property type="match status" value="1"/>
</dbReference>
<dbReference type="InterPro" id="IPR011006">
    <property type="entry name" value="CheY-like_superfamily"/>
</dbReference>
<dbReference type="AlphaFoldDB" id="A0A1G9JQB2"/>
<dbReference type="InterPro" id="IPR035919">
    <property type="entry name" value="EAL_sf"/>
</dbReference>
<dbReference type="SUPFAM" id="SSF52172">
    <property type="entry name" value="CheY-like"/>
    <property type="match status" value="1"/>
</dbReference>
<dbReference type="CDD" id="cd01949">
    <property type="entry name" value="GGDEF"/>
    <property type="match status" value="1"/>
</dbReference>
<dbReference type="SUPFAM" id="SSF55073">
    <property type="entry name" value="Nucleotide cyclase"/>
    <property type="match status" value="1"/>
</dbReference>
<dbReference type="Gene3D" id="3.30.70.270">
    <property type="match status" value="1"/>
</dbReference>
<name>A0A1G9JQB2_9PSED</name>
<dbReference type="PROSITE" id="PS50110">
    <property type="entry name" value="RESPONSE_REGULATORY"/>
    <property type="match status" value="1"/>
</dbReference>
<dbReference type="Pfam" id="PF00990">
    <property type="entry name" value="GGDEF"/>
    <property type="match status" value="1"/>
</dbReference>
<evidence type="ECO:0000259" key="4">
    <source>
        <dbReference type="PROSITE" id="PS50110"/>
    </source>
</evidence>
<feature type="modified residue" description="4-aspartylphosphate" evidence="3">
    <location>
        <position position="63"/>
    </location>
</feature>
<evidence type="ECO:0000259" key="5">
    <source>
        <dbReference type="PROSITE" id="PS50112"/>
    </source>
</evidence>
<feature type="domain" description="GGDEF" evidence="7">
    <location>
        <begin position="313"/>
        <end position="446"/>
    </location>
</feature>
<feature type="domain" description="EAL" evidence="6">
    <location>
        <begin position="455"/>
        <end position="709"/>
    </location>
</feature>
<dbReference type="InterPro" id="IPR001633">
    <property type="entry name" value="EAL_dom"/>
</dbReference>
<proteinExistence type="predicted"/>
<dbReference type="SMART" id="SM00448">
    <property type="entry name" value="REC"/>
    <property type="match status" value="1"/>
</dbReference>
<keyword evidence="3" id="KW-0597">Phosphoprotein</keyword>
<dbReference type="GO" id="GO:0000160">
    <property type="term" value="P:phosphorelay signal transduction system"/>
    <property type="evidence" value="ECO:0007669"/>
    <property type="project" value="InterPro"/>
</dbReference>
<comment type="cofactor">
    <cofactor evidence="1">
        <name>Mg(2+)</name>
        <dbReference type="ChEBI" id="CHEBI:18420"/>
    </cofactor>
</comment>
<dbReference type="Gene3D" id="3.40.50.2300">
    <property type="match status" value="1"/>
</dbReference>
<dbReference type="PROSITE" id="PS50112">
    <property type="entry name" value="PAS"/>
    <property type="match status" value="1"/>
</dbReference>
<feature type="domain" description="PAS" evidence="5">
    <location>
        <begin position="150"/>
        <end position="205"/>
    </location>
</feature>
<dbReference type="CDD" id="cd01948">
    <property type="entry name" value="EAL"/>
    <property type="match status" value="1"/>
</dbReference>
<dbReference type="SUPFAM" id="SSF55785">
    <property type="entry name" value="PYP-like sensor domain (PAS domain)"/>
    <property type="match status" value="1"/>
</dbReference>
<comment type="subcellular location">
    <subcellularLocation>
        <location evidence="2">Cell inner membrane</location>
    </subcellularLocation>
</comment>
<accession>A0A1G9JQB2</accession>
<dbReference type="FunFam" id="3.30.70.270:FF:000001">
    <property type="entry name" value="Diguanylate cyclase domain protein"/>
    <property type="match status" value="1"/>
</dbReference>
<dbReference type="EMBL" id="FNFD01000020">
    <property type="protein sequence ID" value="SDL39728.1"/>
    <property type="molecule type" value="Genomic_DNA"/>
</dbReference>
<dbReference type="Gene3D" id="3.20.20.450">
    <property type="entry name" value="EAL domain"/>
    <property type="match status" value="1"/>
</dbReference>
<dbReference type="InterPro" id="IPR000160">
    <property type="entry name" value="GGDEF_dom"/>
</dbReference>
<evidence type="ECO:0000256" key="3">
    <source>
        <dbReference type="PROSITE-ProRule" id="PRU00169"/>
    </source>
</evidence>
<dbReference type="Pfam" id="PF00989">
    <property type="entry name" value="PAS"/>
    <property type="match status" value="1"/>
</dbReference>
<dbReference type="Proteomes" id="UP000198706">
    <property type="component" value="Unassembled WGS sequence"/>
</dbReference>
<evidence type="ECO:0000256" key="1">
    <source>
        <dbReference type="ARBA" id="ARBA00001946"/>
    </source>
</evidence>
<dbReference type="InterPro" id="IPR000014">
    <property type="entry name" value="PAS"/>
</dbReference>
<dbReference type="NCBIfam" id="TIGR00254">
    <property type="entry name" value="GGDEF"/>
    <property type="match status" value="1"/>
</dbReference>
<dbReference type="SMART" id="SM00052">
    <property type="entry name" value="EAL"/>
    <property type="match status" value="1"/>
</dbReference>
<dbReference type="InterPro" id="IPR001789">
    <property type="entry name" value="Sig_transdc_resp-reg_receiver"/>
</dbReference>
<organism evidence="8 9">
    <name type="scientific">Pseudomonas indica</name>
    <dbReference type="NCBI Taxonomy" id="137658"/>
    <lineage>
        <taxon>Bacteria</taxon>
        <taxon>Pseudomonadati</taxon>
        <taxon>Pseudomonadota</taxon>
        <taxon>Gammaproteobacteria</taxon>
        <taxon>Pseudomonadales</taxon>
        <taxon>Pseudomonadaceae</taxon>
        <taxon>Pseudomonas</taxon>
    </lineage>
</organism>
<dbReference type="Gene3D" id="3.30.450.20">
    <property type="entry name" value="PAS domain"/>
    <property type="match status" value="1"/>
</dbReference>
<dbReference type="InterPro" id="IPR013767">
    <property type="entry name" value="PAS_fold"/>
</dbReference>
<evidence type="ECO:0000313" key="9">
    <source>
        <dbReference type="Proteomes" id="UP000198706"/>
    </source>
</evidence>
<reference evidence="8 9" key="1">
    <citation type="submission" date="2016-10" db="EMBL/GenBank/DDBJ databases">
        <authorList>
            <person name="de Groot N.N."/>
        </authorList>
    </citation>
    <scope>NUCLEOTIDE SEQUENCE [LARGE SCALE GENOMIC DNA]</scope>
    <source>
        <strain evidence="8 9">JCM 21544</strain>
    </source>
</reference>
<evidence type="ECO:0000259" key="6">
    <source>
        <dbReference type="PROSITE" id="PS50883"/>
    </source>
</evidence>
<sequence>MVLAQLKPVPKNQVLLVVDDREENRVAMEALLGDGDWEVRCVDSGQAALRCLLEEDVGLVLLDVQMPEMDGFEVARLMRGNPRTRYTPIIFISAIAHTHDSVLHGYANGAVDFLLKPFDPQVLRYKINVLLEHERNRHELQMLSQQLDSARAFNASVLENAAEGILVVDDKGCIGFANPAMARMLGTTVEALRGTALLGYLASPDMPLRWSESEFYHHWRQGETYRLHDAALRTGGGELLPVALSCSPLPQLQQSMVVIVLDMSTVRDLHAQLESQAITDALTGLLNRRGFHQALESVLARIERSSNSERNNRRMALLYVDLDGFKRINDSLGHAAGDMVLRRVADQLRACMRPYDTLARMGGDEFTALLDSLGHPEDAARVAEKLIETLSGRYEVDGIEVTMGASVGIACFPECGQTVDGLLCAADMAMYEAKRAGRQQYRFFSPEMNGRARSRLMLEESLRSAIEHDDFVLVYQPQIYLDSGRLRGFEALLRWQHRVAGTVAPSVFIPLLEETRLINRLGDWIFQHGIGQCRDWQPVFGNGLVMSLNVSPVQFSMPKLVDDLRRVLDEKGLAPAQLEVEVTESALMQDLDVTREQLRQLRDLGVRIAIDDFGTGYSSLAYLRHFELDTLKIDRLFISNMLESPRDAAVVSTIIDLGRHLGLEVIAEGVETLEQRDWLIAHDCNIMQGYLVAPGLPAKVAAVFPQQLDWSALVAGERGAVR</sequence>